<accession>A0ABX8WR51</accession>
<dbReference type="Gene3D" id="3.40.50.300">
    <property type="entry name" value="P-loop containing nucleotide triphosphate hydrolases"/>
    <property type="match status" value="2"/>
</dbReference>
<keyword evidence="12" id="KW-0436">Ligase</keyword>
<evidence type="ECO:0000313" key="12">
    <source>
        <dbReference type="EMBL" id="QYR53304.1"/>
    </source>
</evidence>
<proteinExistence type="inferred from homology"/>
<dbReference type="InterPro" id="IPR017170">
    <property type="entry name" value="Lhr-like"/>
</dbReference>
<dbReference type="PROSITE" id="PS51194">
    <property type="entry name" value="HELICASE_CTER"/>
    <property type="match status" value="1"/>
</dbReference>
<evidence type="ECO:0000313" key="13">
    <source>
        <dbReference type="Proteomes" id="UP000824755"/>
    </source>
</evidence>
<dbReference type="InterPro" id="IPR045628">
    <property type="entry name" value="Lhr_WH_dom"/>
</dbReference>
<evidence type="ECO:0000256" key="9">
    <source>
        <dbReference type="ARBA" id="ARBA00093467"/>
    </source>
</evidence>
<dbReference type="Proteomes" id="UP000824755">
    <property type="component" value="Chromosome"/>
</dbReference>
<dbReference type="InterPro" id="IPR026362">
    <property type="entry name" value="DEXH_lig_assoc"/>
</dbReference>
<organism evidence="12 13">
    <name type="scientific">Lysobacter soyae</name>
    <dbReference type="NCBI Taxonomy" id="2764185"/>
    <lineage>
        <taxon>Bacteria</taxon>
        <taxon>Pseudomonadati</taxon>
        <taxon>Pseudomonadota</taxon>
        <taxon>Gammaproteobacteria</taxon>
        <taxon>Lysobacterales</taxon>
        <taxon>Lysobacteraceae</taxon>
        <taxon>Lysobacter</taxon>
    </lineage>
</organism>
<keyword evidence="1" id="KW-0547">Nucleotide-binding</keyword>
<comment type="similarity">
    <text evidence="9">Belongs to the Lhr helicase family. Lhr-Core subfamily.</text>
</comment>
<gene>
    <name evidence="12" type="ORF">H8L67_01970</name>
</gene>
<evidence type="ECO:0000256" key="1">
    <source>
        <dbReference type="ARBA" id="ARBA00022741"/>
    </source>
</evidence>
<keyword evidence="5" id="KW-0067">ATP-binding</keyword>
<feature type="domain" description="Helicase ATP-binding" evidence="10">
    <location>
        <begin position="28"/>
        <end position="219"/>
    </location>
</feature>
<evidence type="ECO:0000259" key="10">
    <source>
        <dbReference type="PROSITE" id="PS51192"/>
    </source>
</evidence>
<dbReference type="InterPro" id="IPR027417">
    <property type="entry name" value="P-loop_NTPase"/>
</dbReference>
<dbReference type="Pfam" id="PF00271">
    <property type="entry name" value="Helicase_C"/>
    <property type="match status" value="1"/>
</dbReference>
<feature type="domain" description="Helicase C-terminal" evidence="11">
    <location>
        <begin position="255"/>
        <end position="404"/>
    </location>
</feature>
<dbReference type="NCBIfam" id="TIGR04121">
    <property type="entry name" value="DEXH_lig_assoc"/>
    <property type="match status" value="1"/>
</dbReference>
<dbReference type="InterPro" id="IPR011545">
    <property type="entry name" value="DEAD/DEAH_box_helicase_dom"/>
</dbReference>
<evidence type="ECO:0000256" key="8">
    <source>
        <dbReference type="ARBA" id="ARBA00023235"/>
    </source>
</evidence>
<evidence type="ECO:0000256" key="3">
    <source>
        <dbReference type="ARBA" id="ARBA00022801"/>
    </source>
</evidence>
<dbReference type="CDD" id="cd18796">
    <property type="entry name" value="SF2_C_LHR"/>
    <property type="match status" value="1"/>
</dbReference>
<evidence type="ECO:0000256" key="2">
    <source>
        <dbReference type="ARBA" id="ARBA00022763"/>
    </source>
</evidence>
<dbReference type="PANTHER" id="PTHR47962:SF3">
    <property type="entry name" value="LARGE ATP-DEPENDENT HELICASE-RELATED PROTEIN"/>
    <property type="match status" value="1"/>
</dbReference>
<evidence type="ECO:0000256" key="6">
    <source>
        <dbReference type="ARBA" id="ARBA00023125"/>
    </source>
</evidence>
<dbReference type="RefSeq" id="WP_220380121.1">
    <property type="nucleotide sequence ID" value="NZ_CP080544.1"/>
</dbReference>
<keyword evidence="2" id="KW-0227">DNA damage</keyword>
<reference evidence="12 13" key="1">
    <citation type="submission" date="2021-08" db="EMBL/GenBank/DDBJ databases">
        <title>Lysobacter sp. strain CJ11 Genome sequencing and assembly.</title>
        <authorList>
            <person name="Kim I."/>
        </authorList>
    </citation>
    <scope>NUCLEOTIDE SEQUENCE [LARGE SCALE GENOMIC DNA]</scope>
    <source>
        <strain evidence="12 13">CJ11</strain>
    </source>
</reference>
<dbReference type="InterPro" id="IPR001650">
    <property type="entry name" value="Helicase_C-like"/>
</dbReference>
<dbReference type="PROSITE" id="PS51192">
    <property type="entry name" value="HELICASE_ATP_BIND_1"/>
    <property type="match status" value="1"/>
</dbReference>
<name>A0ABX8WR51_9GAMM</name>
<evidence type="ECO:0000256" key="7">
    <source>
        <dbReference type="ARBA" id="ARBA00023204"/>
    </source>
</evidence>
<dbReference type="Pfam" id="PF19306">
    <property type="entry name" value="WHD_Lhr"/>
    <property type="match status" value="1"/>
</dbReference>
<keyword evidence="4" id="KW-0347">Helicase</keyword>
<keyword evidence="6" id="KW-0238">DNA-binding</keyword>
<dbReference type="PANTHER" id="PTHR47962">
    <property type="entry name" value="ATP-DEPENDENT HELICASE LHR-RELATED-RELATED"/>
    <property type="match status" value="1"/>
</dbReference>
<dbReference type="InterPro" id="IPR013701">
    <property type="entry name" value="Lhr-like_DEAD/DEAH_assoc"/>
</dbReference>
<evidence type="ECO:0000259" key="11">
    <source>
        <dbReference type="PROSITE" id="PS51194"/>
    </source>
</evidence>
<evidence type="ECO:0000256" key="4">
    <source>
        <dbReference type="ARBA" id="ARBA00022806"/>
    </source>
</evidence>
<dbReference type="GO" id="GO:0016874">
    <property type="term" value="F:ligase activity"/>
    <property type="evidence" value="ECO:0007669"/>
    <property type="project" value="UniProtKB-KW"/>
</dbReference>
<keyword evidence="3" id="KW-0378">Hydrolase</keyword>
<keyword evidence="7" id="KW-0234">DNA repair</keyword>
<dbReference type="SMART" id="SM00487">
    <property type="entry name" value="DEXDc"/>
    <property type="match status" value="1"/>
</dbReference>
<dbReference type="EMBL" id="CP080544">
    <property type="protein sequence ID" value="QYR53304.1"/>
    <property type="molecule type" value="Genomic_DNA"/>
</dbReference>
<dbReference type="Pfam" id="PF00270">
    <property type="entry name" value="DEAD"/>
    <property type="match status" value="1"/>
</dbReference>
<evidence type="ECO:0000256" key="5">
    <source>
        <dbReference type="ARBA" id="ARBA00022840"/>
    </source>
</evidence>
<dbReference type="Pfam" id="PF08494">
    <property type="entry name" value="DEAD_assoc"/>
    <property type="match status" value="1"/>
</dbReference>
<sequence>MTASQRHALAQWFESQGWRPAPFQRDVWRRYLAGESGLLVTPTGSGKTLAAFGGPLLDALRNPTPPAKPISRGSAKPARTRVLWVTPLRALANDTVRALSAPIEALRLDWAVAKRTGDAKSRDKRLVRTGQAEVVVITPESLALHLSYPDADQTLAKLEAIIVDEWHELLGNKRGVLLQLCLARLRKWNPQVRTWGLSATLGNLEEAAQVLLPHRPDSAIITAARPRTVTLETLLPAEAERFPWAGHLGLSQLARVHEKISAVGTSIIFTNTRSQAELWHKALQASWLGAPEAIALHHGSLDAALRLDVEHRLSKGTLRCVVATSSLDLGVDFPAVDQVFQIGSPKGLARLLQRAGRSKHRPGEAGHVICVPSHALEITEYAAAREALKTGRVESREPPVLSLDVLAQHAVTVALGGGFDADELLAEVRTTHAFADLSDAQWHAVLNFIVRGGEALEHYPEFRRVEVVDGRYTVRDRKIALRQRLSIGTIASDAQVSIKMMRGGHLGTMEESFAGRLRPRQIFQFAGRSLEFVRIEGMTAYVRPAKKQTDAVPRWMGSKMPMSSELAHAMEVILAKAPASAEMRASRRLIATQARLSDVPAPDLLLVERHKTRQGFHFVLFPFAGRAVHEGLAALLALRLGRHTPNSFEFAVNDYGLMLSSDKPITADAELLREILREDHLLQDLRESLNLAEMARRQFREIARVAGLLPPNVPGKSARSMRQLQASAGLIFDVLKQYDPGHMLLALAEREVLEQQLEFRALRTCLADCAARQIRLHEPPSLTPFAFPLWAEFARGRLSTEDWKTRVERAAAKLELRHD</sequence>
<dbReference type="SMART" id="SM00490">
    <property type="entry name" value="HELICc"/>
    <property type="match status" value="1"/>
</dbReference>
<dbReference type="PIRSF" id="PIRSF037307">
    <property type="entry name" value="Lhr-like_helic_prd"/>
    <property type="match status" value="1"/>
</dbReference>
<protein>
    <submittedName>
        <fullName evidence="12">Ligase-associated DNA damage response DEXH box helicase</fullName>
    </submittedName>
</protein>
<keyword evidence="13" id="KW-1185">Reference proteome</keyword>
<dbReference type="SUPFAM" id="SSF52540">
    <property type="entry name" value="P-loop containing nucleoside triphosphate hydrolases"/>
    <property type="match status" value="1"/>
</dbReference>
<keyword evidence="8" id="KW-0413">Isomerase</keyword>
<dbReference type="InterPro" id="IPR014001">
    <property type="entry name" value="Helicase_ATP-bd"/>
</dbReference>
<dbReference type="InterPro" id="IPR052511">
    <property type="entry name" value="ATP-dep_Helicase"/>
</dbReference>